<dbReference type="SUPFAM" id="SSF51338">
    <property type="entry name" value="Composite domain of metallo-dependent hydrolases"/>
    <property type="match status" value="1"/>
</dbReference>
<dbReference type="OrthoDB" id="194468at2759"/>
<dbReference type="InterPro" id="IPR050287">
    <property type="entry name" value="MTA/SAH_deaminase"/>
</dbReference>
<dbReference type="EMBL" id="KN847499">
    <property type="protein sequence ID" value="KIW10894.1"/>
    <property type="molecule type" value="Genomic_DNA"/>
</dbReference>
<dbReference type="STRING" id="91928.A0A0D2BHP2"/>
<dbReference type="InterPro" id="IPR011059">
    <property type="entry name" value="Metal-dep_hydrolase_composite"/>
</dbReference>
<keyword evidence="3" id="KW-1185">Reference proteome</keyword>
<dbReference type="Proteomes" id="UP000053328">
    <property type="component" value="Unassembled WGS sequence"/>
</dbReference>
<evidence type="ECO:0000259" key="1">
    <source>
        <dbReference type="Pfam" id="PF01979"/>
    </source>
</evidence>
<feature type="domain" description="Amidohydrolase-related" evidence="1">
    <location>
        <begin position="57"/>
        <end position="432"/>
    </location>
</feature>
<dbReference type="SUPFAM" id="SSF51556">
    <property type="entry name" value="Metallo-dependent hydrolases"/>
    <property type="match status" value="1"/>
</dbReference>
<dbReference type="NCBIfam" id="NF006056">
    <property type="entry name" value="PRK08204.1"/>
    <property type="match status" value="1"/>
</dbReference>
<dbReference type="VEuPathDB" id="FungiDB:PV08_10193"/>
<dbReference type="InterPro" id="IPR032466">
    <property type="entry name" value="Metal_Hydrolase"/>
</dbReference>
<accession>A0A0D2BHP2</accession>
<dbReference type="InterPro" id="IPR006680">
    <property type="entry name" value="Amidohydro-rel"/>
</dbReference>
<name>A0A0D2BHP2_9EURO</name>
<dbReference type="Gene3D" id="3.20.20.140">
    <property type="entry name" value="Metal-dependent hydrolases"/>
    <property type="match status" value="1"/>
</dbReference>
<dbReference type="HOGENOM" id="CLU_012358_2_3_1"/>
<gene>
    <name evidence="2" type="ORF">PV08_10193</name>
</gene>
<dbReference type="RefSeq" id="XP_016231110.1">
    <property type="nucleotide sequence ID" value="XM_016384508.1"/>
</dbReference>
<dbReference type="GeneID" id="27337276"/>
<evidence type="ECO:0000313" key="2">
    <source>
        <dbReference type="EMBL" id="KIW10894.1"/>
    </source>
</evidence>
<dbReference type="PANTHER" id="PTHR43794">
    <property type="entry name" value="AMINOHYDROLASE SSNA-RELATED"/>
    <property type="match status" value="1"/>
</dbReference>
<dbReference type="Pfam" id="PF01979">
    <property type="entry name" value="Amidohydro_1"/>
    <property type="match status" value="1"/>
</dbReference>
<evidence type="ECO:0000313" key="3">
    <source>
        <dbReference type="Proteomes" id="UP000053328"/>
    </source>
</evidence>
<proteinExistence type="predicted"/>
<sequence length="478" mass="52205">MASSLLLRNATVISVDEKIGVKENCDVLIEDGVIKEVGPNLSSGTSGELIDCSHCLVSPGFVDTHHHMWQQLIRGVTTDWSLANYLEHIRLVYGSIFTPEDVYTSNHFAALDLINSGVTTVIDHCHILNSSAHSDAAVKALKDAGIRGTWCYGFYENPSQADLPGSNHTVSTPAGFDKAARRADARRVRQQHFPDNDPNEHLLTFGGAPAEAEGMSPEALQEEIDFFRSIGARVTTMHVSLGNYDFDHQIVQRLGDDKYLDKDLLFSHGSSFTDSEISLIEQSGAGISSTPETELQMGMGHPVAFKAAAAGCHVGLGIDITSNQNNDMLAVMRLLLQAERGRRHLEVLGQAPPPYDIQPKSEEALYMATMGGAKSIGLDHLIGSITPGKRADLIITRCDDMNVVPVTHPVGALMFNAHVGNIDTVLIDGKVMKKDGQVLNVDWPKLRDEVRQRSARMLETHSKAPLPSKNMWTKVTEL</sequence>
<dbReference type="GO" id="GO:0016810">
    <property type="term" value="F:hydrolase activity, acting on carbon-nitrogen (but not peptide) bonds"/>
    <property type="evidence" value="ECO:0007669"/>
    <property type="project" value="InterPro"/>
</dbReference>
<protein>
    <recommendedName>
        <fullName evidence="1">Amidohydrolase-related domain-containing protein</fullName>
    </recommendedName>
</protein>
<dbReference type="Gene3D" id="2.30.40.10">
    <property type="entry name" value="Urease, subunit C, domain 1"/>
    <property type="match status" value="1"/>
</dbReference>
<organism evidence="2 3">
    <name type="scientific">Exophiala spinifera</name>
    <dbReference type="NCBI Taxonomy" id="91928"/>
    <lineage>
        <taxon>Eukaryota</taxon>
        <taxon>Fungi</taxon>
        <taxon>Dikarya</taxon>
        <taxon>Ascomycota</taxon>
        <taxon>Pezizomycotina</taxon>
        <taxon>Eurotiomycetes</taxon>
        <taxon>Chaetothyriomycetidae</taxon>
        <taxon>Chaetothyriales</taxon>
        <taxon>Herpotrichiellaceae</taxon>
        <taxon>Exophiala</taxon>
    </lineage>
</organism>
<dbReference type="PANTHER" id="PTHR43794:SF5">
    <property type="entry name" value="CHLOROHYDROLASE FAMILY PROTEIN"/>
    <property type="match status" value="1"/>
</dbReference>
<dbReference type="AlphaFoldDB" id="A0A0D2BHP2"/>
<reference evidence="2 3" key="1">
    <citation type="submission" date="2015-01" db="EMBL/GenBank/DDBJ databases">
        <title>The Genome Sequence of Exophiala spinifera CBS89968.</title>
        <authorList>
            <consortium name="The Broad Institute Genomics Platform"/>
            <person name="Cuomo C."/>
            <person name="de Hoog S."/>
            <person name="Gorbushina A."/>
            <person name="Stielow B."/>
            <person name="Teixiera M."/>
            <person name="Abouelleil A."/>
            <person name="Chapman S.B."/>
            <person name="Priest M."/>
            <person name="Young S.K."/>
            <person name="Wortman J."/>
            <person name="Nusbaum C."/>
            <person name="Birren B."/>
        </authorList>
    </citation>
    <scope>NUCLEOTIDE SEQUENCE [LARGE SCALE GENOMIC DNA]</scope>
    <source>
        <strain evidence="2 3">CBS 89968</strain>
    </source>
</reference>